<sequence>MQEKSIAFQDKQGRKIVGTLLIPEGKGPFPAVIVCHGFKGNRNEKHIKAIAEAISDKGLVTLRADFTKEPGESSLPFADMTVSYELEVLDQAVNYLKTLPEVNQEKIGLTGHSLGGLLVAWYTAAHPEIKAAAPLSGVYSFPRLLERRRGEGITRGLKEEAEEKGFVYVYSKSQKRDLKIRDAFFQDAQKYEMDEVIDSLVCPILVVAGTADEAVTIDHAQHYYDRAFSKEKQLKIIKGADHSYTKEGNLDEVTEAVSNWFAKTL</sequence>
<evidence type="ECO:0000259" key="2">
    <source>
        <dbReference type="Pfam" id="PF01738"/>
    </source>
</evidence>
<dbReference type="InterPro" id="IPR002925">
    <property type="entry name" value="Dienelactn_hydro"/>
</dbReference>
<dbReference type="Proteomes" id="UP000178068">
    <property type="component" value="Unassembled WGS sequence"/>
</dbReference>
<keyword evidence="1" id="KW-0378">Hydrolase</keyword>
<proteinExistence type="predicted"/>
<dbReference type="Pfam" id="PF01738">
    <property type="entry name" value="DLH"/>
    <property type="match status" value="1"/>
</dbReference>
<name>A0A1G1WQF5_9BACT</name>
<dbReference type="EMBL" id="MHCZ01000017">
    <property type="protein sequence ID" value="OGY29958.1"/>
    <property type="molecule type" value="Genomic_DNA"/>
</dbReference>
<accession>A0A1G1WQF5</accession>
<dbReference type="Gene3D" id="3.40.50.1820">
    <property type="entry name" value="alpha/beta hydrolase"/>
    <property type="match status" value="1"/>
</dbReference>
<dbReference type="InterPro" id="IPR029058">
    <property type="entry name" value="AB_hydrolase_fold"/>
</dbReference>
<evidence type="ECO:0000313" key="4">
    <source>
        <dbReference type="Proteomes" id="UP000178068"/>
    </source>
</evidence>
<dbReference type="PANTHER" id="PTHR22946">
    <property type="entry name" value="DIENELACTONE HYDROLASE DOMAIN-CONTAINING PROTEIN-RELATED"/>
    <property type="match status" value="1"/>
</dbReference>
<dbReference type="AlphaFoldDB" id="A0A1G1WQF5"/>
<comment type="caution">
    <text evidence="3">The sequence shown here is derived from an EMBL/GenBank/DDBJ whole genome shotgun (WGS) entry which is preliminary data.</text>
</comment>
<evidence type="ECO:0000313" key="3">
    <source>
        <dbReference type="EMBL" id="OGY29958.1"/>
    </source>
</evidence>
<organism evidence="3 4">
    <name type="scientific">Candidatus Woykebacteria bacterium RIFCSPHIGHO2_12_FULL_45_10</name>
    <dbReference type="NCBI Taxonomy" id="1802603"/>
    <lineage>
        <taxon>Bacteria</taxon>
        <taxon>Candidatus Woykeibacteriota</taxon>
    </lineage>
</organism>
<reference evidence="3 4" key="1">
    <citation type="journal article" date="2016" name="Nat. Commun.">
        <title>Thousands of microbial genomes shed light on interconnected biogeochemical processes in an aquifer system.</title>
        <authorList>
            <person name="Anantharaman K."/>
            <person name="Brown C.T."/>
            <person name="Hug L.A."/>
            <person name="Sharon I."/>
            <person name="Castelle C.J."/>
            <person name="Probst A.J."/>
            <person name="Thomas B.C."/>
            <person name="Singh A."/>
            <person name="Wilkins M.J."/>
            <person name="Karaoz U."/>
            <person name="Brodie E.L."/>
            <person name="Williams K.H."/>
            <person name="Hubbard S.S."/>
            <person name="Banfield J.F."/>
        </authorList>
    </citation>
    <scope>NUCLEOTIDE SEQUENCE [LARGE SCALE GENOMIC DNA]</scope>
</reference>
<dbReference type="PANTHER" id="PTHR22946:SF9">
    <property type="entry name" value="POLYKETIDE TRANSFERASE AF380"/>
    <property type="match status" value="1"/>
</dbReference>
<gene>
    <name evidence="3" type="ORF">A3F35_02935</name>
</gene>
<dbReference type="InterPro" id="IPR050261">
    <property type="entry name" value="FrsA_esterase"/>
</dbReference>
<dbReference type="SUPFAM" id="SSF53474">
    <property type="entry name" value="alpha/beta-Hydrolases"/>
    <property type="match status" value="1"/>
</dbReference>
<dbReference type="STRING" id="1802603.A3F35_02935"/>
<protein>
    <recommendedName>
        <fullName evidence="2">Dienelactone hydrolase domain-containing protein</fullName>
    </recommendedName>
</protein>
<feature type="domain" description="Dienelactone hydrolase" evidence="2">
    <location>
        <begin position="18"/>
        <end position="137"/>
    </location>
</feature>
<evidence type="ECO:0000256" key="1">
    <source>
        <dbReference type="ARBA" id="ARBA00022801"/>
    </source>
</evidence>
<dbReference type="GO" id="GO:0052689">
    <property type="term" value="F:carboxylic ester hydrolase activity"/>
    <property type="evidence" value="ECO:0007669"/>
    <property type="project" value="UniProtKB-ARBA"/>
</dbReference>